<evidence type="ECO:0000256" key="2">
    <source>
        <dbReference type="ARBA" id="ARBA00022679"/>
    </source>
</evidence>
<dbReference type="Pfam" id="PF00069">
    <property type="entry name" value="Pkinase"/>
    <property type="match status" value="1"/>
</dbReference>
<keyword evidence="4" id="KW-0418">Kinase</keyword>
<comment type="caution">
    <text evidence="7">The sequence shown here is derived from an EMBL/GenBank/DDBJ whole genome shotgun (WGS) entry which is preliminary data.</text>
</comment>
<evidence type="ECO:0000256" key="3">
    <source>
        <dbReference type="ARBA" id="ARBA00022741"/>
    </source>
</evidence>
<gene>
    <name evidence="7" type="ORF">ZIOFF_070013</name>
</gene>
<dbReference type="InterPro" id="IPR050205">
    <property type="entry name" value="CDPK_Ser/Thr_kinases"/>
</dbReference>
<dbReference type="GO" id="GO:0004674">
    <property type="term" value="F:protein serine/threonine kinase activity"/>
    <property type="evidence" value="ECO:0007669"/>
    <property type="project" value="UniProtKB-KW"/>
</dbReference>
<dbReference type="Proteomes" id="UP000734854">
    <property type="component" value="Unassembled WGS sequence"/>
</dbReference>
<evidence type="ECO:0000256" key="5">
    <source>
        <dbReference type="ARBA" id="ARBA00022840"/>
    </source>
</evidence>
<dbReference type="PROSITE" id="PS50011">
    <property type="entry name" value="PROTEIN_KINASE_DOM"/>
    <property type="match status" value="1"/>
</dbReference>
<evidence type="ECO:0000313" key="8">
    <source>
        <dbReference type="Proteomes" id="UP000734854"/>
    </source>
</evidence>
<dbReference type="GO" id="GO:0005524">
    <property type="term" value="F:ATP binding"/>
    <property type="evidence" value="ECO:0007669"/>
    <property type="project" value="UniProtKB-KW"/>
</dbReference>
<organism evidence="7 8">
    <name type="scientific">Zingiber officinale</name>
    <name type="common">Ginger</name>
    <name type="synonym">Amomum zingiber</name>
    <dbReference type="NCBI Taxonomy" id="94328"/>
    <lineage>
        <taxon>Eukaryota</taxon>
        <taxon>Viridiplantae</taxon>
        <taxon>Streptophyta</taxon>
        <taxon>Embryophyta</taxon>
        <taxon>Tracheophyta</taxon>
        <taxon>Spermatophyta</taxon>
        <taxon>Magnoliopsida</taxon>
        <taxon>Liliopsida</taxon>
        <taxon>Zingiberales</taxon>
        <taxon>Zingiberaceae</taxon>
        <taxon>Zingiber</taxon>
    </lineage>
</organism>
<dbReference type="InterPro" id="IPR011009">
    <property type="entry name" value="Kinase-like_dom_sf"/>
</dbReference>
<keyword evidence="5" id="KW-0067">ATP-binding</keyword>
<feature type="domain" description="Protein kinase" evidence="6">
    <location>
        <begin position="1"/>
        <end position="85"/>
    </location>
</feature>
<proteinExistence type="predicted"/>
<name>A0A8J5CE06_ZINOF</name>
<reference evidence="7 8" key="1">
    <citation type="submission" date="2020-08" db="EMBL/GenBank/DDBJ databases">
        <title>Plant Genome Project.</title>
        <authorList>
            <person name="Zhang R.-G."/>
        </authorList>
    </citation>
    <scope>NUCLEOTIDE SEQUENCE [LARGE SCALE GENOMIC DNA]</scope>
    <source>
        <tissue evidence="7">Rhizome</tissue>
    </source>
</reference>
<dbReference type="InterPro" id="IPR000719">
    <property type="entry name" value="Prot_kinase_dom"/>
</dbReference>
<dbReference type="AlphaFoldDB" id="A0A8J5CE06"/>
<keyword evidence="1" id="KW-0723">Serine/threonine-protein kinase</keyword>
<keyword evidence="2" id="KW-0808">Transferase</keyword>
<evidence type="ECO:0000256" key="1">
    <source>
        <dbReference type="ARBA" id="ARBA00022527"/>
    </source>
</evidence>
<keyword evidence="3" id="KW-0547">Nucleotide-binding</keyword>
<dbReference type="SUPFAM" id="SSF56112">
    <property type="entry name" value="Protein kinase-like (PK-like)"/>
    <property type="match status" value="1"/>
</dbReference>
<dbReference type="PANTHER" id="PTHR24349">
    <property type="entry name" value="SERINE/THREONINE-PROTEIN KINASE"/>
    <property type="match status" value="1"/>
</dbReference>
<dbReference type="Gene3D" id="1.10.510.10">
    <property type="entry name" value="Transferase(Phosphotransferase) domain 1"/>
    <property type="match status" value="1"/>
</dbReference>
<dbReference type="EMBL" id="JACMSC010000020">
    <property type="protein sequence ID" value="KAG6472547.1"/>
    <property type="molecule type" value="Genomic_DNA"/>
</dbReference>
<evidence type="ECO:0000259" key="6">
    <source>
        <dbReference type="PROSITE" id="PS50011"/>
    </source>
</evidence>
<accession>A0A8J5CE06</accession>
<sequence>MLFSLVFSRGGRYSEEDAKAMVIQIQSVIAFCHLQGVVHCDLKPEEQLRHFLFTTRDENAQMKLIDFGLSNFVKPGEHCLVAWSS</sequence>
<keyword evidence="8" id="KW-1185">Reference proteome</keyword>
<protein>
    <recommendedName>
        <fullName evidence="6">Protein kinase domain-containing protein</fullName>
    </recommendedName>
</protein>
<evidence type="ECO:0000313" key="7">
    <source>
        <dbReference type="EMBL" id="KAG6472547.1"/>
    </source>
</evidence>
<evidence type="ECO:0000256" key="4">
    <source>
        <dbReference type="ARBA" id="ARBA00022777"/>
    </source>
</evidence>